<organism evidence="9 10">
    <name type="scientific">Pseudocalidococcus azoricus BACA0444</name>
    <dbReference type="NCBI Taxonomy" id="2918990"/>
    <lineage>
        <taxon>Bacteria</taxon>
        <taxon>Bacillati</taxon>
        <taxon>Cyanobacteriota</taxon>
        <taxon>Cyanophyceae</taxon>
        <taxon>Acaryochloridales</taxon>
        <taxon>Thermosynechococcaceae</taxon>
        <taxon>Pseudocalidococcus</taxon>
        <taxon>Pseudocalidococcus azoricus</taxon>
    </lineage>
</organism>
<dbReference type="EC" id="2.7.11.1" evidence="9"/>
<dbReference type="InterPro" id="IPR000719">
    <property type="entry name" value="Prot_kinase_dom"/>
</dbReference>
<keyword evidence="1" id="KW-0723">Serine/threonine-protein kinase</keyword>
<gene>
    <name evidence="9" type="ORF">RIF25_12095</name>
</gene>
<dbReference type="InterPro" id="IPR008271">
    <property type="entry name" value="Ser/Thr_kinase_AS"/>
</dbReference>
<evidence type="ECO:0000259" key="8">
    <source>
        <dbReference type="PROSITE" id="PS50011"/>
    </source>
</evidence>
<dbReference type="SUPFAM" id="SSF56112">
    <property type="entry name" value="Protein kinase-like (PK-like)"/>
    <property type="match status" value="1"/>
</dbReference>
<dbReference type="PROSITE" id="PS00107">
    <property type="entry name" value="PROTEIN_KINASE_ATP"/>
    <property type="match status" value="1"/>
</dbReference>
<dbReference type="Pfam" id="PF00069">
    <property type="entry name" value="Pkinase"/>
    <property type="match status" value="1"/>
</dbReference>
<keyword evidence="4 7" id="KW-0547">Nucleotide-binding</keyword>
<dbReference type="EMBL" id="JAVMIP010000013">
    <property type="protein sequence ID" value="MDS3861548.1"/>
    <property type="molecule type" value="Genomic_DNA"/>
</dbReference>
<dbReference type="CDD" id="cd14014">
    <property type="entry name" value="STKc_PknB_like"/>
    <property type="match status" value="1"/>
</dbReference>
<evidence type="ECO:0000256" key="2">
    <source>
        <dbReference type="ARBA" id="ARBA00022553"/>
    </source>
</evidence>
<feature type="domain" description="Protein kinase" evidence="8">
    <location>
        <begin position="4"/>
        <end position="257"/>
    </location>
</feature>
<keyword evidence="6 7" id="KW-0067">ATP-binding</keyword>
<reference evidence="10" key="1">
    <citation type="submission" date="2023-07" db="EMBL/GenBank/DDBJ databases">
        <authorList>
            <person name="Luz R."/>
            <person name="Cordeiro R."/>
            <person name="Fonseca A."/>
            <person name="Goncalves V."/>
        </authorList>
    </citation>
    <scope>NUCLEOTIDE SEQUENCE [LARGE SCALE GENOMIC DNA]</scope>
    <source>
        <strain evidence="10">BACA0444</strain>
    </source>
</reference>
<dbReference type="InterPro" id="IPR017441">
    <property type="entry name" value="Protein_kinase_ATP_BS"/>
</dbReference>
<keyword evidence="3 9" id="KW-0808">Transferase</keyword>
<evidence type="ECO:0000256" key="1">
    <source>
        <dbReference type="ARBA" id="ARBA00022527"/>
    </source>
</evidence>
<evidence type="ECO:0000313" key="9">
    <source>
        <dbReference type="EMBL" id="MDS3861548.1"/>
    </source>
</evidence>
<protein>
    <submittedName>
        <fullName evidence="9">Serine/threonine-protein kinase</fullName>
        <ecNumber evidence="9">2.7.11.1</ecNumber>
    </submittedName>
</protein>
<dbReference type="SMART" id="SM00220">
    <property type="entry name" value="S_TKc"/>
    <property type="match status" value="1"/>
</dbReference>
<dbReference type="Proteomes" id="UP001268256">
    <property type="component" value="Unassembled WGS sequence"/>
</dbReference>
<keyword evidence="10" id="KW-1185">Reference proteome</keyword>
<accession>A0AAE4FTG1</accession>
<evidence type="ECO:0000256" key="4">
    <source>
        <dbReference type="ARBA" id="ARBA00022741"/>
    </source>
</evidence>
<dbReference type="RefSeq" id="WP_322878789.1">
    <property type="nucleotide sequence ID" value="NZ_JAVMIP010000013.1"/>
</dbReference>
<evidence type="ECO:0000256" key="5">
    <source>
        <dbReference type="ARBA" id="ARBA00022777"/>
    </source>
</evidence>
<comment type="caution">
    <text evidence="9">The sequence shown here is derived from an EMBL/GenBank/DDBJ whole genome shotgun (WGS) entry which is preliminary data.</text>
</comment>
<sequence>MSQYRPLGLVGQGQYGQVYLAYSPLRRGLVALKALHPQRFPTRNFLRELRFLLGFNHPQVVRCHTLDYWQGRRCLVMDYGEGGTLRGLLEQERHLPLLLALELTAEVLAGLQYIHGQGIIHCDIKPENILLRLTRQAWRAQISDLGVARIEAEVESAGHTGSPAYMAPERFYGKYSPTSDLYAVGILLFEMMTGERPFRGTPVELMSAHLSQSPEISPGLPFLVQTLLRKALSKLPQKRYQTATEMSRAVKLAHDVLLAEGKQFYPLFPKSATWFQAWQSRTNYPLDHPLTELIPVEEAAYGICTNQIFQFSVDGSPRSIMAIQAPAKKLYSSQVNYYYRDAVGHLYLGGQSAPSLIPLGHPGHHKNYVLGIEAQGKWLVQAPADLSEPLEIMHWPRGAVYTCALLNPELSRLQHLISVNARYGLAVVGVSKGQQTQLHLFNRRGQALLMTGLPFRIRQMTQSRRDPWQFLALTPDQPQALILLRLKPWQVQRLTLSFSPLWITATPWGYAVADQERVACLSETGELLGGIAVKSQLTGIALGGDRGLWLASWDGEKGKLEWVEFSAMGLDLIF</sequence>
<dbReference type="GO" id="GO:0004674">
    <property type="term" value="F:protein serine/threonine kinase activity"/>
    <property type="evidence" value="ECO:0007669"/>
    <property type="project" value="UniProtKB-KW"/>
</dbReference>
<dbReference type="GO" id="GO:0005524">
    <property type="term" value="F:ATP binding"/>
    <property type="evidence" value="ECO:0007669"/>
    <property type="project" value="UniProtKB-UniRule"/>
</dbReference>
<proteinExistence type="predicted"/>
<evidence type="ECO:0000313" key="10">
    <source>
        <dbReference type="Proteomes" id="UP001268256"/>
    </source>
</evidence>
<feature type="binding site" evidence="7">
    <location>
        <position position="33"/>
    </location>
    <ligand>
        <name>ATP</name>
        <dbReference type="ChEBI" id="CHEBI:30616"/>
    </ligand>
</feature>
<keyword evidence="5 9" id="KW-0418">Kinase</keyword>
<dbReference type="PROSITE" id="PS50011">
    <property type="entry name" value="PROTEIN_KINASE_DOM"/>
    <property type="match status" value="1"/>
</dbReference>
<dbReference type="InterPro" id="IPR011009">
    <property type="entry name" value="Kinase-like_dom_sf"/>
</dbReference>
<dbReference type="AlphaFoldDB" id="A0AAE4FTG1"/>
<dbReference type="PROSITE" id="PS00108">
    <property type="entry name" value="PROTEIN_KINASE_ST"/>
    <property type="match status" value="1"/>
</dbReference>
<evidence type="ECO:0000256" key="3">
    <source>
        <dbReference type="ARBA" id="ARBA00022679"/>
    </source>
</evidence>
<name>A0AAE4FTG1_9CYAN</name>
<dbReference type="Gene3D" id="1.10.510.10">
    <property type="entry name" value="Transferase(Phosphotransferase) domain 1"/>
    <property type="match status" value="1"/>
</dbReference>
<evidence type="ECO:0000256" key="6">
    <source>
        <dbReference type="ARBA" id="ARBA00022840"/>
    </source>
</evidence>
<evidence type="ECO:0000256" key="7">
    <source>
        <dbReference type="PROSITE-ProRule" id="PRU10141"/>
    </source>
</evidence>
<keyword evidence="2" id="KW-0597">Phosphoprotein</keyword>
<dbReference type="PANTHER" id="PTHR24351">
    <property type="entry name" value="RIBOSOMAL PROTEIN S6 KINASE"/>
    <property type="match status" value="1"/>
</dbReference>